<feature type="domain" description="tRNA nuclease CdiA C-terminal" evidence="2">
    <location>
        <begin position="310"/>
        <end position="389"/>
    </location>
</feature>
<dbReference type="Proteomes" id="UP000706031">
    <property type="component" value="Unassembled WGS sequence"/>
</dbReference>
<dbReference type="RefSeq" id="WP_221789254.1">
    <property type="nucleotide sequence ID" value="NZ_JACLIC010000024.1"/>
</dbReference>
<comment type="caution">
    <text evidence="3">The sequence shown here is derived from an EMBL/GenBank/DDBJ whole genome shotgun (WGS) entry which is preliminary data.</text>
</comment>
<protein>
    <submittedName>
        <fullName evidence="3">WXG100 family type VII secretion target</fullName>
    </submittedName>
</protein>
<evidence type="ECO:0000259" key="2">
    <source>
        <dbReference type="Pfam" id="PF18451"/>
    </source>
</evidence>
<dbReference type="InterPro" id="IPR040559">
    <property type="entry name" value="CdiA_C"/>
</dbReference>
<dbReference type="SUPFAM" id="SSF140453">
    <property type="entry name" value="EsxAB dimer-like"/>
    <property type="match status" value="1"/>
</dbReference>
<dbReference type="InterPro" id="IPR010310">
    <property type="entry name" value="T7SS_ESAT-6-like"/>
</dbReference>
<dbReference type="Pfam" id="PF18451">
    <property type="entry name" value="CdiA_C"/>
    <property type="match status" value="1"/>
</dbReference>
<dbReference type="EMBL" id="JACLIC010000024">
    <property type="protein sequence ID" value="MBY0204685.1"/>
    <property type="molecule type" value="Genomic_DNA"/>
</dbReference>
<organism evidence="3 4">
    <name type="scientific">Paenibacillus cucumis</name>
    <name type="common">ex Kampfer et al. 2016</name>
    <dbReference type="NCBI Taxonomy" id="1776858"/>
    <lineage>
        <taxon>Bacteria</taxon>
        <taxon>Bacillati</taxon>
        <taxon>Bacillota</taxon>
        <taxon>Bacilli</taxon>
        <taxon>Bacillales</taxon>
        <taxon>Paenibacillaceae</taxon>
        <taxon>Paenibacillus</taxon>
    </lineage>
</organism>
<dbReference type="Gene3D" id="3.40.1350.120">
    <property type="match status" value="1"/>
</dbReference>
<reference evidence="3 4" key="1">
    <citation type="submission" date="2020-08" db="EMBL/GenBank/DDBJ databases">
        <title>Fungal Genomes of the International Space Station.</title>
        <authorList>
            <person name="Seuylemezian A."/>
            <person name="Singh N.K."/>
            <person name="Wood J."/>
            <person name="Venkateswaran K."/>
        </authorList>
    </citation>
    <scope>NUCLEOTIDE SEQUENCE [LARGE SCALE GENOMIC DNA]</scope>
    <source>
        <strain evidence="3 4">S/N-304-OC-R4</strain>
    </source>
</reference>
<dbReference type="InterPro" id="IPR036689">
    <property type="entry name" value="ESAT-6-like_sf"/>
</dbReference>
<proteinExistence type="predicted"/>
<name>A0ABS7KKJ7_9BACL</name>
<dbReference type="NCBIfam" id="TIGR03930">
    <property type="entry name" value="WXG100_ESAT6"/>
    <property type="match status" value="1"/>
</dbReference>
<evidence type="ECO:0000313" key="3">
    <source>
        <dbReference type="EMBL" id="MBY0204685.1"/>
    </source>
</evidence>
<evidence type="ECO:0000256" key="1">
    <source>
        <dbReference type="SAM" id="MobiDB-lite"/>
    </source>
</evidence>
<sequence length="394" mass="43648">MIRFGGENGMLRIQVHPDELDAKARYVQQCKLDLDRMVRELDKSLNMLQSEWSGVTQEKFFWDFMEVKHVFPSTLGMLDNIQKEFTFIANNFRTTDSTGEVALYIPNELKPSFFTGAVDKAIGDTVTGLGETAEALIYNPLSTLGSLAYAMTLGKVVDAGRGLAFAWDAAWGNGTARSEIEQFVDGKKKQLDEDESGYVKGAMVGQALSYFIFGKALHSKDHHGSGGGGKKEKGNEKNNAKSGVIKPSGLPNPEAVPNGTRTKIPNNADKATKQSLELENDAADVLAKNGYQIEQNPKVRESDGIDINRDPDFRIEDRIFDCYSPTENKGIRGIWSEVEEKVVAKKQTKNVVINLSKWAGDDASLLKQFRDWKIEGLEEVIAIKKDGKIISVYP</sequence>
<evidence type="ECO:0000313" key="4">
    <source>
        <dbReference type="Proteomes" id="UP000706031"/>
    </source>
</evidence>
<feature type="compositionally biased region" description="Basic and acidic residues" evidence="1">
    <location>
        <begin position="222"/>
        <end position="239"/>
    </location>
</feature>
<gene>
    <name evidence="3" type="ORF">H7T88_15790</name>
</gene>
<dbReference type="Gene3D" id="1.10.287.850">
    <property type="entry name" value="HP0062-like domain"/>
    <property type="match status" value="1"/>
</dbReference>
<feature type="region of interest" description="Disordered" evidence="1">
    <location>
        <begin position="222"/>
        <end position="268"/>
    </location>
</feature>
<dbReference type="Pfam" id="PF06013">
    <property type="entry name" value="WXG100"/>
    <property type="match status" value="1"/>
</dbReference>
<keyword evidence="4" id="KW-1185">Reference proteome</keyword>
<dbReference type="InterPro" id="IPR033806">
    <property type="entry name" value="CDI_toxin_Bp1026b-like"/>
</dbReference>
<dbReference type="CDD" id="cd13442">
    <property type="entry name" value="CDI_toxin_Bp1026b-like"/>
    <property type="match status" value="1"/>
</dbReference>
<accession>A0ABS7KKJ7</accession>